<gene>
    <name evidence="1" type="ORF">V6N11_065695</name>
</gene>
<accession>A0ABR2PIK0</accession>
<protein>
    <submittedName>
        <fullName evidence="1">Uncharacterized protein</fullName>
    </submittedName>
</protein>
<dbReference type="Proteomes" id="UP001396334">
    <property type="component" value="Unassembled WGS sequence"/>
</dbReference>
<sequence length="267" mass="28410">MVELDVGSANLGTGDVIAGGLGSSHFPTLQHPQNVGKKVQDPCAVKSDSTTVVKEWNLFDQSLNFFPPGELDGKILVQPPREVLVNGAKQWSNALIANFLGKSPPLYVFQRTADKLWGREGSVVIRFLAPEEKCSRKGVVQTNVGTKDRDALNSSFRTLDIGDGGGSVIYEDNVVQTNVVQPVDQGIKQVEIEDGINPVGAVGFSAAVSNSVVSIESTVCIPCVEVEPVDIIVPVEVPIVNEGLLGSNKFEALVNIAVEHEGVVLSP</sequence>
<name>A0ABR2PIK0_9ROSI</name>
<dbReference type="EMBL" id="JBBPBN010000059">
    <property type="protein sequence ID" value="KAK8988096.1"/>
    <property type="molecule type" value="Genomic_DNA"/>
</dbReference>
<organism evidence="1 2">
    <name type="scientific">Hibiscus sabdariffa</name>
    <name type="common">roselle</name>
    <dbReference type="NCBI Taxonomy" id="183260"/>
    <lineage>
        <taxon>Eukaryota</taxon>
        <taxon>Viridiplantae</taxon>
        <taxon>Streptophyta</taxon>
        <taxon>Embryophyta</taxon>
        <taxon>Tracheophyta</taxon>
        <taxon>Spermatophyta</taxon>
        <taxon>Magnoliopsida</taxon>
        <taxon>eudicotyledons</taxon>
        <taxon>Gunneridae</taxon>
        <taxon>Pentapetalae</taxon>
        <taxon>rosids</taxon>
        <taxon>malvids</taxon>
        <taxon>Malvales</taxon>
        <taxon>Malvaceae</taxon>
        <taxon>Malvoideae</taxon>
        <taxon>Hibiscus</taxon>
    </lineage>
</organism>
<proteinExistence type="predicted"/>
<comment type="caution">
    <text evidence="1">The sequence shown here is derived from an EMBL/GenBank/DDBJ whole genome shotgun (WGS) entry which is preliminary data.</text>
</comment>
<evidence type="ECO:0000313" key="2">
    <source>
        <dbReference type="Proteomes" id="UP001396334"/>
    </source>
</evidence>
<keyword evidence="2" id="KW-1185">Reference proteome</keyword>
<evidence type="ECO:0000313" key="1">
    <source>
        <dbReference type="EMBL" id="KAK8988096.1"/>
    </source>
</evidence>
<reference evidence="1 2" key="1">
    <citation type="journal article" date="2024" name="G3 (Bethesda)">
        <title>Genome assembly of Hibiscus sabdariffa L. provides insights into metabolisms of medicinal natural products.</title>
        <authorList>
            <person name="Kim T."/>
        </authorList>
    </citation>
    <scope>NUCLEOTIDE SEQUENCE [LARGE SCALE GENOMIC DNA]</scope>
    <source>
        <strain evidence="1">TK-2024</strain>
        <tissue evidence="1">Old leaves</tissue>
    </source>
</reference>